<organism evidence="1">
    <name type="scientific">Rhizophora mucronata</name>
    <name type="common">Asiatic mangrove</name>
    <dbReference type="NCBI Taxonomy" id="61149"/>
    <lineage>
        <taxon>Eukaryota</taxon>
        <taxon>Viridiplantae</taxon>
        <taxon>Streptophyta</taxon>
        <taxon>Embryophyta</taxon>
        <taxon>Tracheophyta</taxon>
        <taxon>Spermatophyta</taxon>
        <taxon>Magnoliopsida</taxon>
        <taxon>eudicotyledons</taxon>
        <taxon>Gunneridae</taxon>
        <taxon>Pentapetalae</taxon>
        <taxon>rosids</taxon>
        <taxon>fabids</taxon>
        <taxon>Malpighiales</taxon>
        <taxon>Rhizophoraceae</taxon>
        <taxon>Rhizophora</taxon>
    </lineage>
</organism>
<dbReference type="GO" id="GO:0045053">
    <property type="term" value="P:protein retention in Golgi apparatus"/>
    <property type="evidence" value="ECO:0007669"/>
    <property type="project" value="TreeGrafter"/>
</dbReference>
<sequence>MLQPLELNCDVDFLLNFMDFFAVLKSFEFQSDRVLLSLNGIKDVKTRLLSKAEYIISTHRKFYWYISINKVVIYIPWKNGDSEGYNLVLELGSLLYTSKFGPDAVSSSTEERSHILQQLPGFHMQELYDYSEVKLNNFQSKLMMPQCPQPINILERFCASLTLVTCIISDESILKQLEVNSIEVLSLHHGFVVLYISYCHQIC</sequence>
<protein>
    <submittedName>
        <fullName evidence="1">Uncharacterized protein LOC105632652</fullName>
    </submittedName>
</protein>
<dbReference type="PANTHER" id="PTHR16166">
    <property type="entry name" value="VACUOLAR PROTEIN SORTING-ASSOCIATED PROTEIN VPS13"/>
    <property type="match status" value="1"/>
</dbReference>
<dbReference type="EMBL" id="GGEC01050085">
    <property type="protein sequence ID" value="MBX30569.1"/>
    <property type="molecule type" value="Transcribed_RNA"/>
</dbReference>
<reference evidence="1" key="1">
    <citation type="submission" date="2018-02" db="EMBL/GenBank/DDBJ databases">
        <title>Rhizophora mucronata_Transcriptome.</title>
        <authorList>
            <person name="Meera S.P."/>
            <person name="Sreeshan A."/>
            <person name="Augustine A."/>
        </authorList>
    </citation>
    <scope>NUCLEOTIDE SEQUENCE</scope>
    <source>
        <tissue evidence="1">Leaf</tissue>
    </source>
</reference>
<dbReference type="AlphaFoldDB" id="A0A2P2MK15"/>
<dbReference type="InterPro" id="IPR026847">
    <property type="entry name" value="VPS13"/>
</dbReference>
<accession>A0A2P2MK15</accession>
<evidence type="ECO:0000313" key="1">
    <source>
        <dbReference type="EMBL" id="MBX30569.1"/>
    </source>
</evidence>
<dbReference type="PANTHER" id="PTHR16166:SF143">
    <property type="entry name" value="PROTEIN SORTING-ASSOCIATED PROTEIN, PUTATIVE (DUF1162)-RELATED"/>
    <property type="match status" value="1"/>
</dbReference>
<dbReference type="GO" id="GO:0006623">
    <property type="term" value="P:protein targeting to vacuole"/>
    <property type="evidence" value="ECO:0007669"/>
    <property type="project" value="TreeGrafter"/>
</dbReference>
<proteinExistence type="predicted"/>
<name>A0A2P2MK15_RHIMU</name>